<proteinExistence type="predicted"/>
<dbReference type="GO" id="GO:0005739">
    <property type="term" value="C:mitochondrion"/>
    <property type="evidence" value="ECO:0007669"/>
    <property type="project" value="UniProtKB-SubCell"/>
</dbReference>
<dbReference type="InterPro" id="IPR007863">
    <property type="entry name" value="Peptidase_M16_C"/>
</dbReference>
<dbReference type="FunFam" id="3.30.830.10:FF:000039">
    <property type="entry name" value="Ubiquinol-cytochrome c reductase core subunit 2"/>
    <property type="match status" value="1"/>
</dbReference>
<dbReference type="Pfam" id="PF00675">
    <property type="entry name" value="Peptidase_M16"/>
    <property type="match status" value="1"/>
</dbReference>
<evidence type="ECO:0000256" key="1">
    <source>
        <dbReference type="ARBA" id="ARBA00004173"/>
    </source>
</evidence>
<keyword evidence="3" id="KW-0496">Mitochondrion</keyword>
<dbReference type="OrthoDB" id="6369905at2759"/>
<dbReference type="Pfam" id="PF05193">
    <property type="entry name" value="Peptidase_M16_C"/>
    <property type="match status" value="1"/>
</dbReference>
<dbReference type="PANTHER" id="PTHR11851">
    <property type="entry name" value="METALLOPROTEASE"/>
    <property type="match status" value="1"/>
</dbReference>
<gene>
    <name evidence="6" type="ORF">BSL78_18517</name>
</gene>
<feature type="domain" description="Peptidase M16 C-terminal" evidence="5">
    <location>
        <begin position="200"/>
        <end position="380"/>
    </location>
</feature>
<dbReference type="Gene3D" id="3.30.830.10">
    <property type="entry name" value="Metalloenzyme, LuxS/M16 peptidase-like"/>
    <property type="match status" value="2"/>
</dbReference>
<dbReference type="PANTHER" id="PTHR11851:SF226">
    <property type="entry name" value="CYTOCHROME B-C1 COMPLEX SUBUNIT 2, MITOCHONDRIAL"/>
    <property type="match status" value="1"/>
</dbReference>
<sequence length="458" mass="48993">MSLSGVRPAVSRIARRCYSAQASATRKSEEGAILPKQDVVVSKLANGLTVASLDNYSPVSKVSVVVNAGSRYETSENLGITHCLRTFANLTSKGASSFSISRGLEDIGASLEATTTKEHMIYTVQCLRDNLDTACHYLTAVTTGQEFRDWEVKDNKIRLKMDLAVRNNDLIADVIEGLHSAAFRSSLGKSLYAPEFMIPSISPQSLHDFVDGHFLAGNMALVGVGVDHDDLRAFGDKMPLKEGGVVQKVPAKFHGGQQSRNPTSSALAFAAIGVEGTSLSSKDLLTAGVLQHLMGVGQHVKWGSNVASSRLNQSAAQVTSLPSSTNCFNLAYTDAGIFGVCAITQSQDMNPILKSVMGVFRAATKGNIDSKDFQRAKNQLKSSLLMKYENQETILEDIAIQALATGGFKPISEVVADIDAITADDAVRLAKKMFNGKPSMAVSGNLSNTSYLEELMSA</sequence>
<name>A0A2G8K9B2_STIJA</name>
<protein>
    <submittedName>
        <fullName evidence="6">Putative cytochrome b-c1 complex subunit 2, mitochondrial</fullName>
    </submittedName>
</protein>
<evidence type="ECO:0000256" key="2">
    <source>
        <dbReference type="ARBA" id="ARBA00022946"/>
    </source>
</evidence>
<evidence type="ECO:0000313" key="6">
    <source>
        <dbReference type="EMBL" id="PIK44596.1"/>
    </source>
</evidence>
<dbReference type="FunFam" id="3.30.830.10:FF:000021">
    <property type="entry name" value="Cytochrome b-c1 complex subunit 2"/>
    <property type="match status" value="1"/>
</dbReference>
<organism evidence="6 7">
    <name type="scientific">Stichopus japonicus</name>
    <name type="common">Sea cucumber</name>
    <dbReference type="NCBI Taxonomy" id="307972"/>
    <lineage>
        <taxon>Eukaryota</taxon>
        <taxon>Metazoa</taxon>
        <taxon>Echinodermata</taxon>
        <taxon>Eleutherozoa</taxon>
        <taxon>Echinozoa</taxon>
        <taxon>Holothuroidea</taxon>
        <taxon>Aspidochirotacea</taxon>
        <taxon>Aspidochirotida</taxon>
        <taxon>Stichopodidae</taxon>
        <taxon>Apostichopus</taxon>
    </lineage>
</organism>
<reference evidence="6 7" key="1">
    <citation type="journal article" date="2017" name="PLoS Biol.">
        <title>The sea cucumber genome provides insights into morphological evolution and visceral regeneration.</title>
        <authorList>
            <person name="Zhang X."/>
            <person name="Sun L."/>
            <person name="Yuan J."/>
            <person name="Sun Y."/>
            <person name="Gao Y."/>
            <person name="Zhang L."/>
            <person name="Li S."/>
            <person name="Dai H."/>
            <person name="Hamel J.F."/>
            <person name="Liu C."/>
            <person name="Yu Y."/>
            <person name="Liu S."/>
            <person name="Lin W."/>
            <person name="Guo K."/>
            <person name="Jin S."/>
            <person name="Xu P."/>
            <person name="Storey K.B."/>
            <person name="Huan P."/>
            <person name="Zhang T."/>
            <person name="Zhou Y."/>
            <person name="Zhang J."/>
            <person name="Lin C."/>
            <person name="Li X."/>
            <person name="Xing L."/>
            <person name="Huo D."/>
            <person name="Sun M."/>
            <person name="Wang L."/>
            <person name="Mercier A."/>
            <person name="Li F."/>
            <person name="Yang H."/>
            <person name="Xiang J."/>
        </authorList>
    </citation>
    <scope>NUCLEOTIDE SEQUENCE [LARGE SCALE GENOMIC DNA]</scope>
    <source>
        <strain evidence="6">Shaxun</strain>
        <tissue evidence="6">Muscle</tissue>
    </source>
</reference>
<dbReference type="GO" id="GO:0046872">
    <property type="term" value="F:metal ion binding"/>
    <property type="evidence" value="ECO:0007669"/>
    <property type="project" value="InterPro"/>
</dbReference>
<dbReference type="SUPFAM" id="SSF63411">
    <property type="entry name" value="LuxS/MPP-like metallohydrolase"/>
    <property type="match status" value="2"/>
</dbReference>
<dbReference type="STRING" id="307972.A0A2G8K9B2"/>
<dbReference type="InterPro" id="IPR011765">
    <property type="entry name" value="Pept_M16_N"/>
</dbReference>
<dbReference type="EMBL" id="MRZV01000766">
    <property type="protein sequence ID" value="PIK44596.1"/>
    <property type="molecule type" value="Genomic_DNA"/>
</dbReference>
<dbReference type="InterPro" id="IPR050361">
    <property type="entry name" value="MPP/UQCRC_Complex"/>
</dbReference>
<dbReference type="Proteomes" id="UP000230750">
    <property type="component" value="Unassembled WGS sequence"/>
</dbReference>
<comment type="subcellular location">
    <subcellularLocation>
        <location evidence="1">Mitochondrion</location>
    </subcellularLocation>
</comment>
<dbReference type="GO" id="GO:0016020">
    <property type="term" value="C:membrane"/>
    <property type="evidence" value="ECO:0007669"/>
    <property type="project" value="UniProtKB-ARBA"/>
</dbReference>
<keyword evidence="2" id="KW-0809">Transit peptide</keyword>
<dbReference type="AlphaFoldDB" id="A0A2G8K9B2"/>
<evidence type="ECO:0000256" key="3">
    <source>
        <dbReference type="ARBA" id="ARBA00023128"/>
    </source>
</evidence>
<comment type="caution">
    <text evidence="6">The sequence shown here is derived from an EMBL/GenBank/DDBJ whole genome shotgun (WGS) entry which is preliminary data.</text>
</comment>
<accession>A0A2G8K9B2</accession>
<evidence type="ECO:0000259" key="5">
    <source>
        <dbReference type="Pfam" id="PF05193"/>
    </source>
</evidence>
<dbReference type="InterPro" id="IPR011249">
    <property type="entry name" value="Metalloenz_LuxS/M16"/>
</dbReference>
<keyword evidence="7" id="KW-1185">Reference proteome</keyword>
<feature type="domain" description="Peptidase M16 N-terminal" evidence="4">
    <location>
        <begin position="50"/>
        <end position="195"/>
    </location>
</feature>
<evidence type="ECO:0000259" key="4">
    <source>
        <dbReference type="Pfam" id="PF00675"/>
    </source>
</evidence>
<evidence type="ECO:0000313" key="7">
    <source>
        <dbReference type="Proteomes" id="UP000230750"/>
    </source>
</evidence>